<feature type="region of interest" description="Disordered" evidence="1">
    <location>
        <begin position="103"/>
        <end position="122"/>
    </location>
</feature>
<feature type="compositionally biased region" description="Low complexity" evidence="1">
    <location>
        <begin position="147"/>
        <end position="178"/>
    </location>
</feature>
<accession>A0A383AZL0</accession>
<organism evidence="2">
    <name type="scientific">marine metagenome</name>
    <dbReference type="NCBI Taxonomy" id="408172"/>
    <lineage>
        <taxon>unclassified sequences</taxon>
        <taxon>metagenomes</taxon>
        <taxon>ecological metagenomes</taxon>
    </lineage>
</organism>
<gene>
    <name evidence="2" type="ORF">METZ01_LOCUS465834</name>
</gene>
<feature type="non-terminal residue" evidence="2">
    <location>
        <position position="1"/>
    </location>
</feature>
<reference evidence="2" key="1">
    <citation type="submission" date="2018-05" db="EMBL/GenBank/DDBJ databases">
        <authorList>
            <person name="Lanie J.A."/>
            <person name="Ng W.-L."/>
            <person name="Kazmierczak K.M."/>
            <person name="Andrzejewski T.M."/>
            <person name="Davidsen T.M."/>
            <person name="Wayne K.J."/>
            <person name="Tettelin H."/>
            <person name="Glass J.I."/>
            <person name="Rusch D."/>
            <person name="Podicherti R."/>
            <person name="Tsui H.-C.T."/>
            <person name="Winkler M.E."/>
        </authorList>
    </citation>
    <scope>NUCLEOTIDE SEQUENCE</scope>
</reference>
<name>A0A383AZL0_9ZZZZ</name>
<proteinExistence type="predicted"/>
<sequence>IEKGETPFSNKNEKFVANVKDVEYKAVAEDKSKVAKVHKVGWCTGGSGAAGQNRDEAGCKATEGDWHEKEMTDNEVKVAGSVEAAMGPVAKTLTDTFPEYQAGIPPASPSSAIKNTARPKVTPKARDIVNRPGATPTGGSGVGFGGVTEFSQGQSVAAQSSSGGSSPSSSFQSSSAVARNTIITKDRDPIMEVGSFYGTWGHPSVATPYNAGLNDPILSKQGAVLQSSPDPNDPKPFEVATVVQSSGLG</sequence>
<protein>
    <submittedName>
        <fullName evidence="2">Uncharacterized protein</fullName>
    </submittedName>
</protein>
<evidence type="ECO:0000313" key="2">
    <source>
        <dbReference type="EMBL" id="SVE12980.1"/>
    </source>
</evidence>
<feature type="compositionally biased region" description="Gly residues" evidence="1">
    <location>
        <begin position="136"/>
        <end position="146"/>
    </location>
</feature>
<evidence type="ECO:0000256" key="1">
    <source>
        <dbReference type="SAM" id="MobiDB-lite"/>
    </source>
</evidence>
<feature type="region of interest" description="Disordered" evidence="1">
    <location>
        <begin position="127"/>
        <end position="184"/>
    </location>
</feature>
<dbReference type="EMBL" id="UINC01196113">
    <property type="protein sequence ID" value="SVE12980.1"/>
    <property type="molecule type" value="Genomic_DNA"/>
</dbReference>
<dbReference type="AlphaFoldDB" id="A0A383AZL0"/>
<feature type="non-terminal residue" evidence="2">
    <location>
        <position position="249"/>
    </location>
</feature>